<dbReference type="EMBL" id="BNAJ01000001">
    <property type="protein sequence ID" value="GHF30309.1"/>
    <property type="molecule type" value="Genomic_DNA"/>
</dbReference>
<dbReference type="PANTHER" id="PTHR43611">
    <property type="entry name" value="ALPHA-D-GLUCOSE 1-PHOSPHATE PHOSPHATASE"/>
    <property type="match status" value="1"/>
</dbReference>
<dbReference type="AlphaFoldDB" id="A0A7W8KBT1"/>
<dbReference type="EMBL" id="JACHFK010000001">
    <property type="protein sequence ID" value="MBB5375294.1"/>
    <property type="molecule type" value="Genomic_DNA"/>
</dbReference>
<name>A0A7W8KBT1_9DEIO</name>
<dbReference type="SUPFAM" id="SSF56784">
    <property type="entry name" value="HAD-like"/>
    <property type="match status" value="1"/>
</dbReference>
<dbReference type="GO" id="GO:0016787">
    <property type="term" value="F:hydrolase activity"/>
    <property type="evidence" value="ECO:0007669"/>
    <property type="project" value="UniProtKB-KW"/>
</dbReference>
<reference evidence="1" key="1">
    <citation type="journal article" date="2014" name="Int. J. Syst. Evol. Microbiol.">
        <title>Complete genome of a new Firmicutes species belonging to the dominant human colonic microbiota ('Ruminococcus bicirculans') reveals two chromosomes and a selective capacity to utilize plant glucans.</title>
        <authorList>
            <consortium name="NISC Comparative Sequencing Program"/>
            <person name="Wegmann U."/>
            <person name="Louis P."/>
            <person name="Goesmann A."/>
            <person name="Henrissat B."/>
            <person name="Duncan S.H."/>
            <person name="Flint H.J."/>
        </authorList>
    </citation>
    <scope>NUCLEOTIDE SEQUENCE</scope>
    <source>
        <strain evidence="1">CGMCC 1.18437</strain>
    </source>
</reference>
<dbReference type="InterPro" id="IPR023214">
    <property type="entry name" value="HAD_sf"/>
</dbReference>
<dbReference type="Proteomes" id="UP000539473">
    <property type="component" value="Unassembled WGS sequence"/>
</dbReference>
<evidence type="ECO:0000313" key="4">
    <source>
        <dbReference type="Proteomes" id="UP000619376"/>
    </source>
</evidence>
<accession>A0A7W8KBT1</accession>
<dbReference type="Gene3D" id="3.40.50.1000">
    <property type="entry name" value="HAD superfamily/HAD-like"/>
    <property type="match status" value="1"/>
</dbReference>
<reference evidence="1" key="4">
    <citation type="submission" date="2024-05" db="EMBL/GenBank/DDBJ databases">
        <authorList>
            <person name="Sun Q."/>
            <person name="Zhou Y."/>
        </authorList>
    </citation>
    <scope>NUCLEOTIDE SEQUENCE</scope>
    <source>
        <strain evidence="1">CGMCC 1.18437</strain>
    </source>
</reference>
<protein>
    <submittedName>
        <fullName evidence="1 2">Hydrolase</fullName>
    </submittedName>
</protein>
<evidence type="ECO:0000313" key="3">
    <source>
        <dbReference type="Proteomes" id="UP000539473"/>
    </source>
</evidence>
<dbReference type="Proteomes" id="UP000619376">
    <property type="component" value="Unassembled WGS sequence"/>
</dbReference>
<dbReference type="InterPro" id="IPR006439">
    <property type="entry name" value="HAD-SF_hydro_IA"/>
</dbReference>
<dbReference type="RefSeq" id="WP_184109514.1">
    <property type="nucleotide sequence ID" value="NZ_BNAJ01000001.1"/>
</dbReference>
<proteinExistence type="predicted"/>
<dbReference type="Pfam" id="PF00702">
    <property type="entry name" value="Hydrolase"/>
    <property type="match status" value="1"/>
</dbReference>
<gene>
    <name evidence="1" type="ORF">GCM10017781_03030</name>
    <name evidence="2" type="ORF">HNQ07_000738</name>
</gene>
<dbReference type="NCBIfam" id="TIGR01509">
    <property type="entry name" value="HAD-SF-IA-v3"/>
    <property type="match status" value="1"/>
</dbReference>
<evidence type="ECO:0000313" key="1">
    <source>
        <dbReference type="EMBL" id="GHF30309.1"/>
    </source>
</evidence>
<dbReference type="SFLD" id="SFLDS00003">
    <property type="entry name" value="Haloacid_Dehalogenase"/>
    <property type="match status" value="1"/>
</dbReference>
<dbReference type="CDD" id="cd02603">
    <property type="entry name" value="HAD_sEH-N_like"/>
    <property type="match status" value="1"/>
</dbReference>
<dbReference type="PRINTS" id="PR00413">
    <property type="entry name" value="HADHALOGNASE"/>
</dbReference>
<organism evidence="2 3">
    <name type="scientific">Deinococcus metalli</name>
    <dbReference type="NCBI Taxonomy" id="1141878"/>
    <lineage>
        <taxon>Bacteria</taxon>
        <taxon>Thermotogati</taxon>
        <taxon>Deinococcota</taxon>
        <taxon>Deinococci</taxon>
        <taxon>Deinococcales</taxon>
        <taxon>Deinococcaceae</taxon>
        <taxon>Deinococcus</taxon>
    </lineage>
</organism>
<evidence type="ECO:0000313" key="2">
    <source>
        <dbReference type="EMBL" id="MBB5375294.1"/>
    </source>
</evidence>
<keyword evidence="2" id="KW-0378">Hydrolase</keyword>
<dbReference type="InterPro" id="IPR036412">
    <property type="entry name" value="HAD-like_sf"/>
</dbReference>
<comment type="caution">
    <text evidence="2">The sequence shown here is derived from an EMBL/GenBank/DDBJ whole genome shotgun (WGS) entry which is preliminary data.</text>
</comment>
<reference evidence="2 3" key="3">
    <citation type="submission" date="2020-08" db="EMBL/GenBank/DDBJ databases">
        <title>Genomic Encyclopedia of Type Strains, Phase IV (KMG-IV): sequencing the most valuable type-strain genomes for metagenomic binning, comparative biology and taxonomic classification.</title>
        <authorList>
            <person name="Goeker M."/>
        </authorList>
    </citation>
    <scope>NUCLEOTIDE SEQUENCE [LARGE SCALE GENOMIC DNA]</scope>
    <source>
        <strain evidence="2 3">DSM 27521</strain>
    </source>
</reference>
<dbReference type="SFLD" id="SFLDG01129">
    <property type="entry name" value="C1.5:_HAD__Beta-PGM__Phosphata"/>
    <property type="match status" value="1"/>
</dbReference>
<keyword evidence="4" id="KW-1185">Reference proteome</keyword>
<sequence length="236" mass="25550">MTVLPPLRAVLFDRDDTIACTDRAVSREAATWAAERHSLDVTHVGQVLADVWSESISPDRSSSWWHLRTPADEDAFWQAYGQELARRLNLSPEAAAEWMARYPYEAYMKAVPGARDVLSALRARGLKVGVLSNTLPSIDRTLAFVGLADVVDVAIATCTVGVHKPDAGSYLHAAQALDCTPAEVLFIDDKPENVHAAEALGMRARVIDLSGQNPDALHTLGEVLDVVDARAARVGA</sequence>
<dbReference type="PANTHER" id="PTHR43611:SF3">
    <property type="entry name" value="FLAVIN MONONUCLEOTIDE HYDROLASE 1, CHLOROPLATIC"/>
    <property type="match status" value="1"/>
</dbReference>
<reference evidence="4" key="2">
    <citation type="journal article" date="2019" name="Int. J. Syst. Evol. Microbiol.">
        <title>The Global Catalogue of Microorganisms (GCM) 10K type strain sequencing project: providing services to taxonomists for standard genome sequencing and annotation.</title>
        <authorList>
            <consortium name="The Broad Institute Genomics Platform"/>
            <consortium name="The Broad Institute Genome Sequencing Center for Infectious Disease"/>
            <person name="Wu L."/>
            <person name="Ma J."/>
        </authorList>
    </citation>
    <scope>NUCLEOTIDE SEQUENCE [LARGE SCALE GENOMIC DNA]</scope>
    <source>
        <strain evidence="4">CGMCC 1.18437</strain>
    </source>
</reference>